<organism evidence="1 2">
    <name type="scientific">Rhamnusium bicolor</name>
    <dbReference type="NCBI Taxonomy" id="1586634"/>
    <lineage>
        <taxon>Eukaryota</taxon>
        <taxon>Metazoa</taxon>
        <taxon>Ecdysozoa</taxon>
        <taxon>Arthropoda</taxon>
        <taxon>Hexapoda</taxon>
        <taxon>Insecta</taxon>
        <taxon>Pterygota</taxon>
        <taxon>Neoptera</taxon>
        <taxon>Endopterygota</taxon>
        <taxon>Coleoptera</taxon>
        <taxon>Polyphaga</taxon>
        <taxon>Cucujiformia</taxon>
        <taxon>Chrysomeloidea</taxon>
        <taxon>Cerambycidae</taxon>
        <taxon>Lepturinae</taxon>
        <taxon>Rhagiini</taxon>
        <taxon>Rhamnusium</taxon>
    </lineage>
</organism>
<evidence type="ECO:0008006" key="3">
    <source>
        <dbReference type="Google" id="ProtNLM"/>
    </source>
</evidence>
<dbReference type="EMBL" id="JANEYF010005748">
    <property type="protein sequence ID" value="KAJ8927037.1"/>
    <property type="molecule type" value="Genomic_DNA"/>
</dbReference>
<proteinExistence type="predicted"/>
<dbReference type="PANTHER" id="PTHR11161">
    <property type="entry name" value="O-ACYLTRANSFERASE"/>
    <property type="match status" value="1"/>
</dbReference>
<gene>
    <name evidence="1" type="ORF">NQ314_020600</name>
</gene>
<dbReference type="InterPro" id="IPR052728">
    <property type="entry name" value="O2_lipid_transport_reg"/>
</dbReference>
<reference evidence="1" key="1">
    <citation type="journal article" date="2023" name="Insect Mol. Biol.">
        <title>Genome sequencing provides insights into the evolution of gene families encoding plant cell wall-degrading enzymes in longhorned beetles.</title>
        <authorList>
            <person name="Shin N.R."/>
            <person name="Okamura Y."/>
            <person name="Kirsch R."/>
            <person name="Pauchet Y."/>
        </authorList>
    </citation>
    <scope>NUCLEOTIDE SEQUENCE</scope>
    <source>
        <strain evidence="1">RBIC_L_NR</strain>
    </source>
</reference>
<protein>
    <recommendedName>
        <fullName evidence="3">Photosystem I assembly protein Ycf4</fullName>
    </recommendedName>
</protein>
<accession>A0AAV8WL64</accession>
<comment type="caution">
    <text evidence="1">The sequence shown here is derived from an EMBL/GenBank/DDBJ whole genome shotgun (WGS) entry which is preliminary data.</text>
</comment>
<dbReference type="PANTHER" id="PTHR11161:SF0">
    <property type="entry name" value="O-ACYLTRANSFERASE LIKE PROTEIN"/>
    <property type="match status" value="1"/>
</dbReference>
<dbReference type="Proteomes" id="UP001162156">
    <property type="component" value="Unassembled WGS sequence"/>
</dbReference>
<name>A0AAV8WL64_9CUCU</name>
<dbReference type="AlphaFoldDB" id="A0AAV8WL64"/>
<sequence>MWLFFRCFLIFYLLFVIFASFYEGVARYQNKDVYEKITGTTAGRIITSFSIPKNWQRLKSTSNNPDFIKLRSIQGIRFYNMICVILCHNIMISFAGPVANTKYIENVSIL</sequence>
<evidence type="ECO:0000313" key="2">
    <source>
        <dbReference type="Proteomes" id="UP001162156"/>
    </source>
</evidence>
<keyword evidence="2" id="KW-1185">Reference proteome</keyword>
<evidence type="ECO:0000313" key="1">
    <source>
        <dbReference type="EMBL" id="KAJ8927037.1"/>
    </source>
</evidence>